<reference evidence="2 3" key="1">
    <citation type="submission" date="2020-08" db="EMBL/GenBank/DDBJ databases">
        <title>Genomic Encyclopedia of Type Strains, Phase IV (KMG-IV): sequencing the most valuable type-strain genomes for metagenomic binning, comparative biology and taxonomic classification.</title>
        <authorList>
            <person name="Goeker M."/>
        </authorList>
    </citation>
    <scope>NUCLEOTIDE SEQUENCE [LARGE SCALE GENOMIC DNA]</scope>
    <source>
        <strain evidence="2 3">DSM 12141</strain>
    </source>
</reference>
<dbReference type="NCBIfam" id="TIGR03940">
    <property type="entry name" value="PGA_PgaD"/>
    <property type="match status" value="1"/>
</dbReference>
<proteinExistence type="predicted"/>
<keyword evidence="1" id="KW-0472">Membrane</keyword>
<dbReference type="AlphaFoldDB" id="A0A7W9TPJ5"/>
<evidence type="ECO:0000313" key="3">
    <source>
        <dbReference type="Proteomes" id="UP000541136"/>
    </source>
</evidence>
<sequence>MMIIQTPRSALAAALDGLLTTLAWATFGFLFASGVHSIMAGTAHAAASPAVSRLLPDAQALLAYALVAACIGLLLSAWACYNAVRFSGLHRRRPPGAPGPETLARHFGVSLAQLRILRTSRSLLIHHTDEGRISMIDFAQRPAEDAEPGHMALQMQQ</sequence>
<dbReference type="InterPro" id="IPR023829">
    <property type="entry name" value="PGA_PgaD"/>
</dbReference>
<keyword evidence="1" id="KW-0812">Transmembrane</keyword>
<protein>
    <submittedName>
        <fullName evidence="2">Biofilm PGA synthesis protein PgaD</fullName>
    </submittedName>
</protein>
<name>A0A7W9TPJ5_CASDE</name>
<keyword evidence="1" id="KW-1133">Transmembrane helix</keyword>
<evidence type="ECO:0000256" key="1">
    <source>
        <dbReference type="SAM" id="Phobius"/>
    </source>
</evidence>
<organism evidence="2 3">
    <name type="scientific">Castellaniella defragrans</name>
    <name type="common">Alcaligenes defragrans</name>
    <dbReference type="NCBI Taxonomy" id="75697"/>
    <lineage>
        <taxon>Bacteria</taxon>
        <taxon>Pseudomonadati</taxon>
        <taxon>Pseudomonadota</taxon>
        <taxon>Betaproteobacteria</taxon>
        <taxon>Burkholderiales</taxon>
        <taxon>Alcaligenaceae</taxon>
        <taxon>Castellaniella</taxon>
    </lineage>
</organism>
<dbReference type="GO" id="GO:0043709">
    <property type="term" value="P:cell adhesion involved in single-species biofilm formation"/>
    <property type="evidence" value="ECO:0007669"/>
    <property type="project" value="InterPro"/>
</dbReference>
<dbReference type="Proteomes" id="UP000541136">
    <property type="component" value="Unassembled WGS sequence"/>
</dbReference>
<gene>
    <name evidence="2" type="ORF">HNR28_002556</name>
</gene>
<accession>A0A7W9TPJ5</accession>
<comment type="caution">
    <text evidence="2">The sequence shown here is derived from an EMBL/GenBank/DDBJ whole genome shotgun (WGS) entry which is preliminary data.</text>
</comment>
<dbReference type="EMBL" id="JACHIB010000015">
    <property type="protein sequence ID" value="MBB6084510.1"/>
    <property type="molecule type" value="Genomic_DNA"/>
</dbReference>
<evidence type="ECO:0000313" key="2">
    <source>
        <dbReference type="EMBL" id="MBB6084510.1"/>
    </source>
</evidence>
<dbReference type="RefSeq" id="WP_151024653.1">
    <property type="nucleotide sequence ID" value="NZ_JACHIB010000015.1"/>
</dbReference>
<feature type="transmembrane region" description="Helical" evidence="1">
    <location>
        <begin position="61"/>
        <end position="84"/>
    </location>
</feature>
<dbReference type="Pfam" id="PF13994">
    <property type="entry name" value="PgaD"/>
    <property type="match status" value="1"/>
</dbReference>